<proteinExistence type="inferred from homology"/>
<name>A0A840KFT2_9FLAO</name>
<evidence type="ECO:0000313" key="6">
    <source>
        <dbReference type="Proteomes" id="UP000592180"/>
    </source>
</evidence>
<dbReference type="RefSeq" id="WP_184188145.1">
    <property type="nucleotide sequence ID" value="NZ_JACHLE010000002.1"/>
</dbReference>
<protein>
    <recommendedName>
        <fullName evidence="2">Putative cysteine ligase BshC</fullName>
        <ecNumber evidence="2">6.-.-.-</ecNumber>
    </recommendedName>
</protein>
<dbReference type="Proteomes" id="UP000592180">
    <property type="component" value="Unassembled WGS sequence"/>
</dbReference>
<accession>A0A840KFT2</accession>
<evidence type="ECO:0000259" key="3">
    <source>
        <dbReference type="Pfam" id="PF10079"/>
    </source>
</evidence>
<gene>
    <name evidence="2" type="primary">bshC</name>
    <name evidence="5" type="ORF">HNP38_001870</name>
</gene>
<evidence type="ECO:0000313" key="5">
    <source>
        <dbReference type="EMBL" id="MBB4806574.1"/>
    </source>
</evidence>
<dbReference type="InterPro" id="IPR055399">
    <property type="entry name" value="CC_BshC"/>
</dbReference>
<sequence length="528" mass="62179">MKTINKISFNDIESIPQLIKDFLDHNIEGFEEHTFSLENFRKQIYLKQEAFALEQRETLHNAFEKQLSSLPLSARQKEHLENIKQHNTFTITTGHQLNLFSGPVFFVYKILQTIKTCTYLKENFPDFNFVPVYWMASEDHDFAEINHFKTENGYYEFNERSGGPVGRIKITDTFFISEFEKEFKDSVFGTELILMLKEAYKAGYTLSEAIKTLVNRLFSNLGLLILDGDSKELKSGIRDIFKEELLHSGLYKNSKEKVELLARQYGKVQVNPREINLFYLSETRDRIDFDGQRYIVVDKDIQFTRDEILYELENYPEKFSPNALMRPVYQEKILPNMAYIGGNAEIMYWLELKDYFSAVNIPFPILIPRNSMLFVKEKTLKKMEKLDLKIEDFFGNFTTIINNKILNDSAVLKLLEEKENQLVHNFSELRSVAETTEKSFGNMVKAEEVRQLKSFGRMKKRLLHAEKIKQNELLQRLENLFLDMHPSRTWQERIYNFSVFFADEGYSWLETCLEEMVAQESRLIIVAI</sequence>
<feature type="domain" description="Bacillithiol biosynthesis BshC C-terminal coiled-coil" evidence="4">
    <location>
        <begin position="373"/>
        <end position="520"/>
    </location>
</feature>
<dbReference type="Pfam" id="PF24850">
    <property type="entry name" value="CC_BshC"/>
    <property type="match status" value="1"/>
</dbReference>
<dbReference type="InterPro" id="IPR055398">
    <property type="entry name" value="Rossmann-like_BshC"/>
</dbReference>
<dbReference type="Pfam" id="PF10079">
    <property type="entry name" value="Rossmann-like_BshC"/>
    <property type="match status" value="1"/>
</dbReference>
<dbReference type="EMBL" id="JACHLE010000002">
    <property type="protein sequence ID" value="MBB4806574.1"/>
    <property type="molecule type" value="Genomic_DNA"/>
</dbReference>
<dbReference type="HAMAP" id="MF_01867">
    <property type="entry name" value="BshC"/>
    <property type="match status" value="1"/>
</dbReference>
<keyword evidence="6" id="KW-1185">Reference proteome</keyword>
<evidence type="ECO:0000259" key="4">
    <source>
        <dbReference type="Pfam" id="PF24850"/>
    </source>
</evidence>
<keyword evidence="1 2" id="KW-0436">Ligase</keyword>
<reference evidence="5 6" key="1">
    <citation type="submission" date="2020-08" db="EMBL/GenBank/DDBJ databases">
        <title>Functional genomics of gut bacteria from endangered species of beetles.</title>
        <authorList>
            <person name="Carlos-Shanley C."/>
        </authorList>
    </citation>
    <scope>NUCLEOTIDE SEQUENCE [LARGE SCALE GENOMIC DNA]</scope>
    <source>
        <strain evidence="5 6">S00151</strain>
    </source>
</reference>
<dbReference type="InterPro" id="IPR011199">
    <property type="entry name" value="Bacillithiol_biosynth_BshC"/>
</dbReference>
<evidence type="ECO:0000256" key="2">
    <source>
        <dbReference type="HAMAP-Rule" id="MF_01867"/>
    </source>
</evidence>
<evidence type="ECO:0000256" key="1">
    <source>
        <dbReference type="ARBA" id="ARBA00022598"/>
    </source>
</evidence>
<feature type="domain" description="Bacillithiol biosynthesis BshC N-terminal Rossmann-like" evidence="3">
    <location>
        <begin position="11"/>
        <end position="370"/>
    </location>
</feature>
<comment type="similarity">
    <text evidence="2">Belongs to the BshC family.</text>
</comment>
<comment type="caution">
    <text evidence="5">The sequence shown here is derived from an EMBL/GenBank/DDBJ whole genome shotgun (WGS) entry which is preliminary data.</text>
</comment>
<dbReference type="NCBIfam" id="TIGR03998">
    <property type="entry name" value="thiol_BshC"/>
    <property type="match status" value="1"/>
</dbReference>
<dbReference type="GO" id="GO:0016874">
    <property type="term" value="F:ligase activity"/>
    <property type="evidence" value="ECO:0007669"/>
    <property type="project" value="UniProtKB-UniRule"/>
</dbReference>
<dbReference type="AlphaFoldDB" id="A0A840KFT2"/>
<dbReference type="EC" id="6.-.-.-" evidence="2"/>
<organism evidence="5 6">
    <name type="scientific">Chryseobacterium defluvii</name>
    <dbReference type="NCBI Taxonomy" id="160396"/>
    <lineage>
        <taxon>Bacteria</taxon>
        <taxon>Pseudomonadati</taxon>
        <taxon>Bacteroidota</taxon>
        <taxon>Flavobacteriia</taxon>
        <taxon>Flavobacteriales</taxon>
        <taxon>Weeksellaceae</taxon>
        <taxon>Chryseobacterium group</taxon>
        <taxon>Chryseobacterium</taxon>
    </lineage>
</organism>